<name>Q24S83_DESHY</name>
<dbReference type="InterPro" id="IPR028098">
    <property type="entry name" value="Glyco_trans_4-like_N"/>
</dbReference>
<dbReference type="CAZy" id="GT4">
    <property type="family name" value="Glycosyltransferase Family 4"/>
</dbReference>
<keyword evidence="4" id="KW-1185">Reference proteome</keyword>
<dbReference type="InterPro" id="IPR001296">
    <property type="entry name" value="Glyco_trans_1"/>
</dbReference>
<evidence type="ECO:0000259" key="1">
    <source>
        <dbReference type="Pfam" id="PF00534"/>
    </source>
</evidence>
<evidence type="ECO:0000313" key="3">
    <source>
        <dbReference type="EMBL" id="BAE85109.1"/>
    </source>
</evidence>
<evidence type="ECO:0000259" key="2">
    <source>
        <dbReference type="Pfam" id="PF13579"/>
    </source>
</evidence>
<sequence>MKICFFCQIWGTGGIESFLLNMLEHMDRSDLKIDIVVEKKISDLYLSRVEAMGLRLKVLSGSTRKLCENLAAFQALMLEQEYDIVYLNIYQALSMLYARAAKLAGVPVRIAHAHGSGLRPSTTRQLKLFLHQVSKNIFSRYITQFWACSGKAADFMFPKGINYRFIPDGIIIDQFIFNSAIREKMRLELGLQNCYVMGNVGRLSSEKNQAFLLDILVFLKEKCPEAVLLLVGEGEERVRLEERAKRLGLSDKVLFYGVSENVPHLLWAMDVLVISSFVEGFGIVAIEAQAAGLPVLCSLGVPPEAGPTDLVEFLSLDAGAEVWADHIRAGQGAVRIETAEILKCAGFDIVSTAKIVRSLFTTGESI</sequence>
<reference evidence="3 4" key="1">
    <citation type="journal article" date="2006" name="J. Bacteriol.">
        <title>Complete genome sequence of the dehalorespiring bacterium Desulfitobacterium hafniense Y51 and comparison with Dehalococcoides ethenogenes 195.</title>
        <authorList>
            <person name="Nonaka H."/>
            <person name="Keresztes G."/>
            <person name="Shinoda Y."/>
            <person name="Ikenaga Y."/>
            <person name="Abe M."/>
            <person name="Naito K."/>
            <person name="Inatomi K."/>
            <person name="Furukawa K."/>
            <person name="Inui M."/>
            <person name="Yukawa H."/>
        </authorList>
    </citation>
    <scope>NUCLEOTIDE SEQUENCE [LARGE SCALE GENOMIC DNA]</scope>
    <source>
        <strain evidence="3 4">Y51</strain>
    </source>
</reference>
<dbReference type="AlphaFoldDB" id="Q24S83"/>
<dbReference type="STRING" id="138119.DSY3320"/>
<dbReference type="eggNOG" id="COG0438">
    <property type="taxonomic scope" value="Bacteria"/>
</dbReference>
<proteinExistence type="predicted"/>
<dbReference type="PANTHER" id="PTHR12526">
    <property type="entry name" value="GLYCOSYLTRANSFERASE"/>
    <property type="match status" value="1"/>
</dbReference>
<dbReference type="KEGG" id="dsy:DSY3320"/>
<organism evidence="3 4">
    <name type="scientific">Desulfitobacterium hafniense (strain Y51)</name>
    <dbReference type="NCBI Taxonomy" id="138119"/>
    <lineage>
        <taxon>Bacteria</taxon>
        <taxon>Bacillati</taxon>
        <taxon>Bacillota</taxon>
        <taxon>Clostridia</taxon>
        <taxon>Eubacteriales</taxon>
        <taxon>Desulfitobacteriaceae</taxon>
        <taxon>Desulfitobacterium</taxon>
    </lineage>
</organism>
<dbReference type="RefSeq" id="WP_011461017.1">
    <property type="nucleotide sequence ID" value="NC_007907.1"/>
</dbReference>
<accession>Q24S83</accession>
<feature type="domain" description="Glycosyl transferase family 1" evidence="1">
    <location>
        <begin position="195"/>
        <end position="298"/>
    </location>
</feature>
<feature type="domain" description="Glycosyltransferase subfamily 4-like N-terminal" evidence="2">
    <location>
        <begin position="13"/>
        <end position="160"/>
    </location>
</feature>
<dbReference type="PANTHER" id="PTHR12526:SF630">
    <property type="entry name" value="GLYCOSYLTRANSFERASE"/>
    <property type="match status" value="1"/>
</dbReference>
<dbReference type="Gene3D" id="3.40.50.2000">
    <property type="entry name" value="Glycogen Phosphorylase B"/>
    <property type="match status" value="2"/>
</dbReference>
<protein>
    <recommendedName>
        <fullName evidence="5">Glycosyl transferase group 1</fullName>
    </recommendedName>
</protein>
<dbReference type="EMBL" id="AP008230">
    <property type="protein sequence ID" value="BAE85109.1"/>
    <property type="molecule type" value="Genomic_DNA"/>
</dbReference>
<dbReference type="SUPFAM" id="SSF53756">
    <property type="entry name" value="UDP-Glycosyltransferase/glycogen phosphorylase"/>
    <property type="match status" value="1"/>
</dbReference>
<evidence type="ECO:0000313" key="4">
    <source>
        <dbReference type="Proteomes" id="UP000001946"/>
    </source>
</evidence>
<dbReference type="Pfam" id="PF13579">
    <property type="entry name" value="Glyco_trans_4_4"/>
    <property type="match status" value="1"/>
</dbReference>
<dbReference type="Proteomes" id="UP000001946">
    <property type="component" value="Chromosome"/>
</dbReference>
<gene>
    <name evidence="3" type="ordered locus">DSY3320</name>
</gene>
<evidence type="ECO:0008006" key="5">
    <source>
        <dbReference type="Google" id="ProtNLM"/>
    </source>
</evidence>
<dbReference type="Pfam" id="PF00534">
    <property type="entry name" value="Glycos_transf_1"/>
    <property type="match status" value="1"/>
</dbReference>
<dbReference type="HOGENOM" id="CLU_009583_33_1_9"/>
<dbReference type="GO" id="GO:0016757">
    <property type="term" value="F:glycosyltransferase activity"/>
    <property type="evidence" value="ECO:0007669"/>
    <property type="project" value="InterPro"/>
</dbReference>